<dbReference type="GO" id="GO:0034332">
    <property type="term" value="P:adherens junction organization"/>
    <property type="evidence" value="ECO:0007669"/>
    <property type="project" value="TreeGrafter"/>
</dbReference>
<dbReference type="Gene3D" id="2.60.40.60">
    <property type="entry name" value="Cadherins"/>
    <property type="match status" value="5"/>
</dbReference>
<evidence type="ECO:0000313" key="13">
    <source>
        <dbReference type="Proteomes" id="UP000515150"/>
    </source>
</evidence>
<evidence type="ECO:0000256" key="8">
    <source>
        <dbReference type="PROSITE-ProRule" id="PRU00043"/>
    </source>
</evidence>
<dbReference type="InterPro" id="IPR020894">
    <property type="entry name" value="Cadherin_CS"/>
</dbReference>
<evidence type="ECO:0000256" key="7">
    <source>
        <dbReference type="ARBA" id="ARBA00023136"/>
    </source>
</evidence>
<dbReference type="InterPro" id="IPR002126">
    <property type="entry name" value="Cadherin-like_dom"/>
</dbReference>
<dbReference type="SMART" id="SM00112">
    <property type="entry name" value="CA"/>
    <property type="match status" value="5"/>
</dbReference>
<dbReference type="GO" id="GO:0008013">
    <property type="term" value="F:beta-catenin binding"/>
    <property type="evidence" value="ECO:0007669"/>
    <property type="project" value="TreeGrafter"/>
</dbReference>
<keyword evidence="3" id="KW-0677">Repeat</keyword>
<dbReference type="CDD" id="cd11304">
    <property type="entry name" value="Cadherin_repeat"/>
    <property type="match status" value="5"/>
</dbReference>
<dbReference type="KEGG" id="bspl:114845029"/>
<dbReference type="InterPro" id="IPR015919">
    <property type="entry name" value="Cadherin-like_sf"/>
</dbReference>
<feature type="domain" description="Cadherin" evidence="12">
    <location>
        <begin position="335"/>
        <end position="449"/>
    </location>
</feature>
<dbReference type="Pfam" id="PF01049">
    <property type="entry name" value="CADH_Y-type_LIR"/>
    <property type="match status" value="1"/>
</dbReference>
<dbReference type="PROSITE" id="PS00232">
    <property type="entry name" value="CADHERIN_1"/>
    <property type="match status" value="1"/>
</dbReference>
<evidence type="ECO:0000256" key="1">
    <source>
        <dbReference type="ARBA" id="ARBA00004251"/>
    </source>
</evidence>
<evidence type="ECO:0000256" key="4">
    <source>
        <dbReference type="ARBA" id="ARBA00022837"/>
    </source>
</evidence>
<accession>A0A6P7L1U8</accession>
<dbReference type="Gene3D" id="4.10.900.10">
    <property type="entry name" value="TCF3-CBD (Catenin binding domain)"/>
    <property type="match status" value="1"/>
</dbReference>
<reference evidence="14" key="1">
    <citation type="submission" date="2025-08" db="UniProtKB">
        <authorList>
            <consortium name="RefSeq"/>
        </authorList>
    </citation>
    <scope>IDENTIFICATION</scope>
</reference>
<evidence type="ECO:0000256" key="3">
    <source>
        <dbReference type="ARBA" id="ARBA00022737"/>
    </source>
</evidence>
<dbReference type="FunFam" id="2.60.40.60:FF:000008">
    <property type="entry name" value="Cadherin 24"/>
    <property type="match status" value="1"/>
</dbReference>
<evidence type="ECO:0000256" key="10">
    <source>
        <dbReference type="RuleBase" id="RU004357"/>
    </source>
</evidence>
<comment type="function">
    <text evidence="10">Cadherins are calcium-dependent cell adhesion proteins.</text>
</comment>
<dbReference type="GeneID" id="114845029"/>
<dbReference type="GO" id="GO:0045296">
    <property type="term" value="F:cadherin binding"/>
    <property type="evidence" value="ECO:0007669"/>
    <property type="project" value="TreeGrafter"/>
</dbReference>
<keyword evidence="13" id="KW-1185">Reference proteome</keyword>
<feature type="transmembrane region" description="Helical" evidence="11">
    <location>
        <begin position="669"/>
        <end position="698"/>
    </location>
</feature>
<dbReference type="Pfam" id="PF00028">
    <property type="entry name" value="Cadherin"/>
    <property type="match status" value="5"/>
</dbReference>
<dbReference type="FunFam" id="2.60.40.60:FF:000097">
    <property type="entry name" value="cadherin-12 isoform X1"/>
    <property type="match status" value="1"/>
</dbReference>
<feature type="domain" description="Cadherin" evidence="12">
    <location>
        <begin position="226"/>
        <end position="334"/>
    </location>
</feature>
<dbReference type="InterPro" id="IPR000233">
    <property type="entry name" value="Cadherin_Y-type_LIR"/>
</dbReference>
<feature type="domain" description="Cadherin" evidence="12">
    <location>
        <begin position="145"/>
        <end position="225"/>
    </location>
</feature>
<gene>
    <name evidence="14" type="primary">LOC114845029</name>
</gene>
<evidence type="ECO:0000313" key="14">
    <source>
        <dbReference type="RefSeq" id="XP_028988603.1"/>
    </source>
</evidence>
<dbReference type="GO" id="GO:0005912">
    <property type="term" value="C:adherens junction"/>
    <property type="evidence" value="ECO:0007669"/>
    <property type="project" value="TreeGrafter"/>
</dbReference>
<sequence length="895" mass="99093">MFRTCPDLIQQHRLLFGCIPHLGEVKSVTFSLSFLFLLHQLSPMITREYVTLFLLGSCFLLDYSSQIPMLDQLQSKAMGAVTSVRGDTLRSSAEKVTSLEHTGTRLRRRGRSRAQRFRRGWVWNQFFVLEEYMGSEPQYVGKLHTDMDHGDSAVKYTLSGEGAGSIFTIDQITGDIHALVGLDREEKSYYTLKAQAVDIYTGFPLEPESQFIIKVQDINDNEPRFPDGPYSASVPEMSPTGTYVTQVTATDADDPTYGNSARIVYSILHGQPYFSVDPKTGVIRTALANMDREVKEEYEVLLQAKDMGGQLGGLASTTTINVTLSDVNDNPPRFAKSIFQLRVPELASVGSAVGRIRAHDLDAGSNAELDYVIFPGDEGKMFDIISDGHNQEGVIILKKTLDYETKKSYTFKVEVSNEQVDPRFLHMGPFKDSATVKVNVLDMEEPPVFTKDSYFMDVYEDTPPGSIIGSVTAHDLDTSSSAVRYSLQWQPGSDSCFEIDTVEGTISTNDYLDRETAVWHNITVVATKVNNPLLFAKVSVMVNILDVNEFPPELVLPSDTFVCEDSRAGLVIQMISAVDKDLPPLGQRFFFKSPKELRNRNFTVRDFGNNTAGIVTRQSGFKRHLQEAFILPVLVEDSGYPAQSSTSTLTIRVCSCETGSSLTCSPEAIFLPVGLSTGALMAILLCVVLLTGMVALCISQRHRKEKETLMTSKEDIRDNVIHYDDEGGGEADTRAFDMGTLRNTHRTTQHSRVRSTSKREKNGYGDGILLHLNRSCDNIRSPDIHRKTANIIASVTTRTPLASHGRLTEGDAEIIKDFIEQQLEGSQQDYAPPYDSLAMYAYEGGGSAAGSLSSIEESWVIDDSGDFSSLGDWGLPFKTLASILDRQPPSLSEES</sequence>
<protein>
    <submittedName>
        <fullName evidence="14">Cadherin-12-like</fullName>
    </submittedName>
</protein>
<dbReference type="FunFam" id="2.60.40.60:FF:000009">
    <property type="entry name" value="Cadherin 24"/>
    <property type="match status" value="1"/>
</dbReference>
<dbReference type="PRINTS" id="PR00205">
    <property type="entry name" value="CADHERIN"/>
</dbReference>
<keyword evidence="2 9" id="KW-0812">Transmembrane</keyword>
<evidence type="ECO:0000256" key="11">
    <source>
        <dbReference type="SAM" id="Phobius"/>
    </source>
</evidence>
<dbReference type="Proteomes" id="UP000515150">
    <property type="component" value="Chromosome 17"/>
</dbReference>
<keyword evidence="6 11" id="KW-1133">Transmembrane helix</keyword>
<dbReference type="RefSeq" id="XP_028988603.1">
    <property type="nucleotide sequence ID" value="XM_029132770.3"/>
</dbReference>
<dbReference type="InterPro" id="IPR039808">
    <property type="entry name" value="Cadherin"/>
</dbReference>
<dbReference type="GO" id="GO:0044331">
    <property type="term" value="P:cell-cell adhesion mediated by cadherin"/>
    <property type="evidence" value="ECO:0007669"/>
    <property type="project" value="TreeGrafter"/>
</dbReference>
<dbReference type="GO" id="GO:0002009">
    <property type="term" value="P:morphogenesis of an epithelium"/>
    <property type="evidence" value="ECO:0007669"/>
    <property type="project" value="UniProtKB-ARBA"/>
</dbReference>
<keyword evidence="5 9" id="KW-0130">Cell adhesion</keyword>
<comment type="subcellular location">
    <subcellularLocation>
        <location evidence="1 9">Cell membrane</location>
        <topology evidence="1 9">Single-pass type I membrane protein</topology>
    </subcellularLocation>
</comment>
<evidence type="ECO:0000256" key="6">
    <source>
        <dbReference type="ARBA" id="ARBA00022989"/>
    </source>
</evidence>
<name>A0A6P7L1U8_BETSP</name>
<dbReference type="PANTHER" id="PTHR24027:SF96">
    <property type="entry name" value="CADHERIN-12"/>
    <property type="match status" value="1"/>
</dbReference>
<dbReference type="GO" id="GO:0000902">
    <property type="term" value="P:cell morphogenesis"/>
    <property type="evidence" value="ECO:0007669"/>
    <property type="project" value="TreeGrafter"/>
</dbReference>
<dbReference type="PANTHER" id="PTHR24027">
    <property type="entry name" value="CADHERIN-23"/>
    <property type="match status" value="1"/>
</dbReference>
<dbReference type="InterPro" id="IPR027397">
    <property type="entry name" value="Catenin-bd_sf"/>
</dbReference>
<evidence type="ECO:0000256" key="9">
    <source>
        <dbReference type="RuleBase" id="RU003318"/>
    </source>
</evidence>
<dbReference type="FunFam" id="2.60.40.60:FF:000014">
    <property type="entry name" value="Cadherin 8"/>
    <property type="match status" value="1"/>
</dbReference>
<dbReference type="GO" id="GO:0007156">
    <property type="term" value="P:homophilic cell adhesion via plasma membrane adhesion molecules"/>
    <property type="evidence" value="ECO:0007669"/>
    <property type="project" value="InterPro"/>
</dbReference>
<feature type="domain" description="Cadherin" evidence="12">
    <location>
        <begin position="450"/>
        <end position="554"/>
    </location>
</feature>
<feature type="domain" description="Cadherin" evidence="12">
    <location>
        <begin position="562"/>
        <end position="668"/>
    </location>
</feature>
<evidence type="ECO:0000256" key="2">
    <source>
        <dbReference type="ARBA" id="ARBA00022692"/>
    </source>
</evidence>
<dbReference type="SUPFAM" id="SSF49313">
    <property type="entry name" value="Cadherin-like"/>
    <property type="match status" value="5"/>
</dbReference>
<dbReference type="GO" id="GO:0016342">
    <property type="term" value="C:catenin complex"/>
    <property type="evidence" value="ECO:0007669"/>
    <property type="project" value="TreeGrafter"/>
</dbReference>
<dbReference type="FunFam" id="2.60.40.60:FF:000373">
    <property type="entry name" value="Ventral neural cadherin"/>
    <property type="match status" value="1"/>
</dbReference>
<dbReference type="OrthoDB" id="6250271at2759"/>
<dbReference type="GO" id="GO:0016477">
    <property type="term" value="P:cell migration"/>
    <property type="evidence" value="ECO:0007669"/>
    <property type="project" value="TreeGrafter"/>
</dbReference>
<evidence type="ECO:0000259" key="12">
    <source>
        <dbReference type="PROSITE" id="PS50268"/>
    </source>
</evidence>
<dbReference type="AlphaFoldDB" id="A0A6P7L1U8"/>
<evidence type="ECO:0000256" key="5">
    <source>
        <dbReference type="ARBA" id="ARBA00022889"/>
    </source>
</evidence>
<dbReference type="InParanoid" id="A0A6P7L1U8"/>
<dbReference type="PROSITE" id="PS50268">
    <property type="entry name" value="CADHERIN_2"/>
    <property type="match status" value="5"/>
</dbReference>
<keyword evidence="7 11" id="KW-0472">Membrane</keyword>
<dbReference type="GO" id="GO:0005509">
    <property type="term" value="F:calcium ion binding"/>
    <property type="evidence" value="ECO:0007669"/>
    <property type="project" value="UniProtKB-UniRule"/>
</dbReference>
<keyword evidence="4 8" id="KW-0106">Calcium</keyword>
<proteinExistence type="predicted"/>
<dbReference type="GO" id="GO:0016339">
    <property type="term" value="P:calcium-dependent cell-cell adhesion via plasma membrane cell adhesion molecules"/>
    <property type="evidence" value="ECO:0007669"/>
    <property type="project" value="TreeGrafter"/>
</dbReference>
<dbReference type="GO" id="GO:0007043">
    <property type="term" value="P:cell-cell junction assembly"/>
    <property type="evidence" value="ECO:0007669"/>
    <property type="project" value="TreeGrafter"/>
</dbReference>
<organism evidence="13 14">
    <name type="scientific">Betta splendens</name>
    <name type="common">Siamese fighting fish</name>
    <dbReference type="NCBI Taxonomy" id="158456"/>
    <lineage>
        <taxon>Eukaryota</taxon>
        <taxon>Metazoa</taxon>
        <taxon>Chordata</taxon>
        <taxon>Craniata</taxon>
        <taxon>Vertebrata</taxon>
        <taxon>Euteleostomi</taxon>
        <taxon>Actinopterygii</taxon>
        <taxon>Neopterygii</taxon>
        <taxon>Teleostei</taxon>
        <taxon>Neoteleostei</taxon>
        <taxon>Acanthomorphata</taxon>
        <taxon>Anabantaria</taxon>
        <taxon>Anabantiformes</taxon>
        <taxon>Anabantoidei</taxon>
        <taxon>Osphronemidae</taxon>
        <taxon>Betta</taxon>
    </lineage>
</organism>